<feature type="region of interest" description="Disordered" evidence="1">
    <location>
        <begin position="1"/>
        <end position="38"/>
    </location>
</feature>
<evidence type="ECO:0000313" key="2">
    <source>
        <dbReference type="EMBL" id="KAK8889615.1"/>
    </source>
</evidence>
<dbReference type="EMBL" id="JAPFFF010000005">
    <property type="protein sequence ID" value="KAK8889615.1"/>
    <property type="molecule type" value="Genomic_DNA"/>
</dbReference>
<keyword evidence="3" id="KW-1185">Reference proteome</keyword>
<protein>
    <submittedName>
        <fullName evidence="2">Uncharacterized protein</fullName>
    </submittedName>
</protein>
<organism evidence="2 3">
    <name type="scientific">Tritrichomonas musculus</name>
    <dbReference type="NCBI Taxonomy" id="1915356"/>
    <lineage>
        <taxon>Eukaryota</taxon>
        <taxon>Metamonada</taxon>
        <taxon>Parabasalia</taxon>
        <taxon>Tritrichomonadida</taxon>
        <taxon>Tritrichomonadidae</taxon>
        <taxon>Tritrichomonas</taxon>
    </lineage>
</organism>
<feature type="region of interest" description="Disordered" evidence="1">
    <location>
        <begin position="266"/>
        <end position="304"/>
    </location>
</feature>
<feature type="compositionally biased region" description="Basic and acidic residues" evidence="1">
    <location>
        <begin position="205"/>
        <end position="214"/>
    </location>
</feature>
<sequence>MSNNKSEISNGGSSANGNFNNNNQINSTSNFSPNIADNNNNDKVLKDLKSSKNCNINSNHSYSYYNFNNLFISNSRSANINSSNSSNIHICQSTNKLPNINQFIITPPNNKNFFGNASFTRNSNNNSIEQSSSPSSSISSNKYNFSERHFNSNNTHNYPNFNINKEFINNYNKSNFNANNEYYNSFNRNSIECHNNRVSQSFLKDTESKTKEDFPINGINQDLNSKDNLFSNGIKEERHAIYSNNNKDSKEISNRIKSIDLSDNPIVNENASINDDSKNTNNKENSTSSCESENESDNINNSNNEIISDNFLASNENSDIHSENFSDEEKDNQNVEYGYLLYVFHGNHNPNENYVFRNICMRYGLQSWDEMKTYLPWRTRADLRLTLMKMIKKQAIGEYNRIRADPEKINIDNFDLFTGEYQLKGGMWVNQKWNKDSSEKADVRKTNKTKYNLTTDEALDVNIPNLMNVNFIHRRMQTRKRNLLLYNAALYAEKEKRSGEKHVSRSFEGINYIPHYFAKSKSMKIKLKFSRDLSKVVFDVPNFND</sequence>
<accession>A0ABR2KET3</accession>
<evidence type="ECO:0000313" key="3">
    <source>
        <dbReference type="Proteomes" id="UP001470230"/>
    </source>
</evidence>
<gene>
    <name evidence="2" type="ORF">M9Y10_034366</name>
</gene>
<evidence type="ECO:0000256" key="1">
    <source>
        <dbReference type="SAM" id="MobiDB-lite"/>
    </source>
</evidence>
<name>A0ABR2KET3_9EUKA</name>
<reference evidence="2 3" key="1">
    <citation type="submission" date="2024-04" db="EMBL/GenBank/DDBJ databases">
        <title>Tritrichomonas musculus Genome.</title>
        <authorList>
            <person name="Alves-Ferreira E."/>
            <person name="Grigg M."/>
            <person name="Lorenzi H."/>
            <person name="Galac M."/>
        </authorList>
    </citation>
    <scope>NUCLEOTIDE SEQUENCE [LARGE SCALE GENOMIC DNA]</scope>
    <source>
        <strain evidence="2 3">EAF2021</strain>
    </source>
</reference>
<feature type="region of interest" description="Disordered" evidence="1">
    <location>
        <begin position="205"/>
        <end position="226"/>
    </location>
</feature>
<dbReference type="PANTHER" id="PTHR41733">
    <property type="entry name" value="UBIQUITIN-ASSOCIATED/TRANSLATION ELONGATION FACTOR EF1B, N-TERMINAL, EUKARYOTE"/>
    <property type="match status" value="1"/>
</dbReference>
<feature type="compositionally biased region" description="Low complexity" evidence="1">
    <location>
        <begin position="279"/>
        <end position="304"/>
    </location>
</feature>
<dbReference type="Proteomes" id="UP001470230">
    <property type="component" value="Unassembled WGS sequence"/>
</dbReference>
<comment type="caution">
    <text evidence="2">The sequence shown here is derived from an EMBL/GenBank/DDBJ whole genome shotgun (WGS) entry which is preliminary data.</text>
</comment>
<proteinExistence type="predicted"/>
<dbReference type="PANTHER" id="PTHR41733:SF1">
    <property type="entry name" value="CHROMOSOME UNDETERMINED SCAFFOLD_30, WHOLE GENOME SHOTGUN SEQUENCE"/>
    <property type="match status" value="1"/>
</dbReference>